<protein>
    <submittedName>
        <fullName evidence="1">Uncharacterized protein</fullName>
    </submittedName>
</protein>
<dbReference type="RefSeq" id="XP_041192165.1">
    <property type="nucleotide sequence ID" value="XM_041331097.1"/>
</dbReference>
<accession>A0A9P7E953</accession>
<dbReference type="OrthoDB" id="3244185at2759"/>
<dbReference type="EMBL" id="JABBWG010000019">
    <property type="protein sequence ID" value="KAG1815028.1"/>
    <property type="molecule type" value="Genomic_DNA"/>
</dbReference>
<proteinExistence type="predicted"/>
<evidence type="ECO:0000313" key="1">
    <source>
        <dbReference type="EMBL" id="KAG1815028.1"/>
    </source>
</evidence>
<keyword evidence="2" id="KW-1185">Reference proteome</keyword>
<comment type="caution">
    <text evidence="1">The sequence shown here is derived from an EMBL/GenBank/DDBJ whole genome shotgun (WGS) entry which is preliminary data.</text>
</comment>
<dbReference type="AlphaFoldDB" id="A0A9P7E953"/>
<gene>
    <name evidence="1" type="ORF">BJ212DRAFT_1273566</name>
</gene>
<name>A0A9P7E953_9AGAM</name>
<dbReference type="Proteomes" id="UP000807769">
    <property type="component" value="Unassembled WGS sequence"/>
</dbReference>
<evidence type="ECO:0000313" key="2">
    <source>
        <dbReference type="Proteomes" id="UP000807769"/>
    </source>
</evidence>
<organism evidence="1 2">
    <name type="scientific">Suillus subaureus</name>
    <dbReference type="NCBI Taxonomy" id="48587"/>
    <lineage>
        <taxon>Eukaryota</taxon>
        <taxon>Fungi</taxon>
        <taxon>Dikarya</taxon>
        <taxon>Basidiomycota</taxon>
        <taxon>Agaricomycotina</taxon>
        <taxon>Agaricomycetes</taxon>
        <taxon>Agaricomycetidae</taxon>
        <taxon>Boletales</taxon>
        <taxon>Suillineae</taxon>
        <taxon>Suillaceae</taxon>
        <taxon>Suillus</taxon>
    </lineage>
</organism>
<sequence>MLFPSTFHPPKHLIYVECSSAFRAPDHNHGLYKVSRVVTNEEHLASVLPLINVHRSANLIPCFGCVAPRDCTSATVPDKCQSFVLNSYLDR</sequence>
<reference evidence="1" key="1">
    <citation type="journal article" date="2020" name="New Phytol.">
        <title>Comparative genomics reveals dynamic genome evolution in host specialist ectomycorrhizal fungi.</title>
        <authorList>
            <person name="Lofgren L.A."/>
            <person name="Nguyen N.H."/>
            <person name="Vilgalys R."/>
            <person name="Ruytinx J."/>
            <person name="Liao H.L."/>
            <person name="Branco S."/>
            <person name="Kuo A."/>
            <person name="LaButti K."/>
            <person name="Lipzen A."/>
            <person name="Andreopoulos W."/>
            <person name="Pangilinan J."/>
            <person name="Riley R."/>
            <person name="Hundley H."/>
            <person name="Na H."/>
            <person name="Barry K."/>
            <person name="Grigoriev I.V."/>
            <person name="Stajich J.E."/>
            <person name="Kennedy P.G."/>
        </authorList>
    </citation>
    <scope>NUCLEOTIDE SEQUENCE</scope>
    <source>
        <strain evidence="1">MN1</strain>
    </source>
</reference>
<dbReference type="GeneID" id="64625114"/>